<dbReference type="Gene3D" id="3.10.105.10">
    <property type="entry name" value="Dipeptide-binding Protein, Domain 3"/>
    <property type="match status" value="1"/>
</dbReference>
<dbReference type="AlphaFoldDB" id="A0A7W4K871"/>
<evidence type="ECO:0000256" key="4">
    <source>
        <dbReference type="SAM" id="SignalP"/>
    </source>
</evidence>
<accession>A0A7W4K871</accession>
<dbReference type="GO" id="GO:0030288">
    <property type="term" value="C:outer membrane-bounded periplasmic space"/>
    <property type="evidence" value="ECO:0007669"/>
    <property type="project" value="UniProtKB-ARBA"/>
</dbReference>
<feature type="domain" description="Solute-binding protein family 5" evidence="5">
    <location>
        <begin position="103"/>
        <end position="461"/>
    </location>
</feature>
<evidence type="ECO:0000259" key="5">
    <source>
        <dbReference type="Pfam" id="PF00496"/>
    </source>
</evidence>
<dbReference type="PANTHER" id="PTHR30290:SF38">
    <property type="entry name" value="D,D-DIPEPTIDE-BINDING PERIPLASMIC PROTEIN DDPA-RELATED"/>
    <property type="match status" value="1"/>
</dbReference>
<dbReference type="GO" id="GO:0043190">
    <property type="term" value="C:ATP-binding cassette (ABC) transporter complex"/>
    <property type="evidence" value="ECO:0007669"/>
    <property type="project" value="InterPro"/>
</dbReference>
<keyword evidence="7" id="KW-1185">Reference proteome</keyword>
<evidence type="ECO:0000256" key="1">
    <source>
        <dbReference type="ARBA" id="ARBA00004418"/>
    </source>
</evidence>
<dbReference type="PROSITE" id="PS51318">
    <property type="entry name" value="TAT"/>
    <property type="match status" value="1"/>
</dbReference>
<dbReference type="GO" id="GO:0015833">
    <property type="term" value="P:peptide transport"/>
    <property type="evidence" value="ECO:0007669"/>
    <property type="project" value="TreeGrafter"/>
</dbReference>
<dbReference type="RefSeq" id="WP_182958909.1">
    <property type="nucleotide sequence ID" value="NZ_JABEQM010000008.1"/>
</dbReference>
<dbReference type="PANTHER" id="PTHR30290">
    <property type="entry name" value="PERIPLASMIC BINDING COMPONENT OF ABC TRANSPORTER"/>
    <property type="match status" value="1"/>
</dbReference>
<dbReference type="Proteomes" id="UP000578030">
    <property type="component" value="Unassembled WGS sequence"/>
</dbReference>
<keyword evidence="3 4" id="KW-0732">Signal</keyword>
<dbReference type="EMBL" id="JABEQM010000008">
    <property type="protein sequence ID" value="MBB2202082.1"/>
    <property type="molecule type" value="Genomic_DNA"/>
</dbReference>
<reference evidence="6 7" key="1">
    <citation type="submission" date="2020-04" db="EMBL/GenBank/DDBJ databases">
        <title>Description of novel Gluconacetobacter.</title>
        <authorList>
            <person name="Sombolestani A."/>
        </authorList>
    </citation>
    <scope>NUCLEOTIDE SEQUENCE [LARGE SCALE GENOMIC DNA]</scope>
    <source>
        <strain evidence="6 7">LMG 27802</strain>
    </source>
</reference>
<organism evidence="6 7">
    <name type="scientific">Gluconacetobacter tumulisoli</name>
    <dbReference type="NCBI Taxonomy" id="1286189"/>
    <lineage>
        <taxon>Bacteria</taxon>
        <taxon>Pseudomonadati</taxon>
        <taxon>Pseudomonadota</taxon>
        <taxon>Alphaproteobacteria</taxon>
        <taxon>Acetobacterales</taxon>
        <taxon>Acetobacteraceae</taxon>
        <taxon>Gluconacetobacter</taxon>
    </lineage>
</organism>
<comment type="similarity">
    <text evidence="2">Belongs to the bacterial solute-binding protein 5 family.</text>
</comment>
<dbReference type="PIRSF" id="PIRSF002741">
    <property type="entry name" value="MppA"/>
    <property type="match status" value="1"/>
</dbReference>
<dbReference type="SUPFAM" id="SSF53850">
    <property type="entry name" value="Periplasmic binding protein-like II"/>
    <property type="match status" value="1"/>
</dbReference>
<gene>
    <name evidence="6" type="ORF">HLH28_10960</name>
</gene>
<evidence type="ECO:0000313" key="6">
    <source>
        <dbReference type="EMBL" id="MBB2202082.1"/>
    </source>
</evidence>
<sequence length="550" mass="61276">MTAPHTGRIIPWTRRRLLRHGGALAAASLAAAAPFAAARGADPKRPIIVGLSQEPTVFHPLLPHIEVDDGLLMNLFSALWFIDETGMLQPDLAVTVPSMSNGGISPDGRDWRVTLRPDATWHDGQPVTVADILFTLNCLRDPAFPAFSRTGVELIDDIRQTGPHELTWRMRAPYAPLPAVLASVMIVPAHRLAHDGDRQAFSTDPVGSGPFMWGGRIPSEEIRLAANPRWHLGVPGVDRVIIRYIPDITVMFTQFETGEIDFLGMQGIPPDRYAQARALTGRRPIRAPQPFIEGMAFNLGRPQFQDPAVRTAIYEAIDKDTILETICENVEQPTESFLPRESAYFDAALPPHRFDPQAARERLDRAGWRPGPDGVRRRDGIRLEFTNATTAGNPIRAQIQEVIQESLLDIGIVMRIENRPAAVMWGAYWTRSQFDSALVSVDYMTGSDPDASPYFQSDRSPARGGAGQNVFQYANPEVDALFARANTSFDHATRVAAFARIQQLIRRDLPLLPFYQVMNIEGLVDGLDNYRSNVNVRSNLWNLARWRWAS</sequence>
<comment type="caution">
    <text evidence="6">The sequence shown here is derived from an EMBL/GenBank/DDBJ whole genome shotgun (WGS) entry which is preliminary data.</text>
</comment>
<dbReference type="InterPro" id="IPR030678">
    <property type="entry name" value="Peptide/Ni-bd"/>
</dbReference>
<dbReference type="CDD" id="cd08513">
    <property type="entry name" value="PBP2_thermophilic_Hb8_like"/>
    <property type="match status" value="1"/>
</dbReference>
<name>A0A7W4K871_9PROT</name>
<protein>
    <submittedName>
        <fullName evidence="6">Peptide ABC transporter substrate-binding protein</fullName>
    </submittedName>
</protein>
<dbReference type="Pfam" id="PF00496">
    <property type="entry name" value="SBP_bac_5"/>
    <property type="match status" value="1"/>
</dbReference>
<dbReference type="Gene3D" id="3.40.190.10">
    <property type="entry name" value="Periplasmic binding protein-like II"/>
    <property type="match status" value="1"/>
</dbReference>
<evidence type="ECO:0000256" key="2">
    <source>
        <dbReference type="ARBA" id="ARBA00005695"/>
    </source>
</evidence>
<feature type="chain" id="PRO_5030583896" evidence="4">
    <location>
        <begin position="33"/>
        <end position="550"/>
    </location>
</feature>
<comment type="subcellular location">
    <subcellularLocation>
        <location evidence="1">Periplasm</location>
    </subcellularLocation>
</comment>
<dbReference type="InterPro" id="IPR039424">
    <property type="entry name" value="SBP_5"/>
</dbReference>
<dbReference type="InterPro" id="IPR006311">
    <property type="entry name" value="TAT_signal"/>
</dbReference>
<dbReference type="GO" id="GO:1904680">
    <property type="term" value="F:peptide transmembrane transporter activity"/>
    <property type="evidence" value="ECO:0007669"/>
    <property type="project" value="TreeGrafter"/>
</dbReference>
<dbReference type="InterPro" id="IPR000914">
    <property type="entry name" value="SBP_5_dom"/>
</dbReference>
<evidence type="ECO:0000313" key="7">
    <source>
        <dbReference type="Proteomes" id="UP000578030"/>
    </source>
</evidence>
<feature type="signal peptide" evidence="4">
    <location>
        <begin position="1"/>
        <end position="32"/>
    </location>
</feature>
<proteinExistence type="inferred from homology"/>
<evidence type="ECO:0000256" key="3">
    <source>
        <dbReference type="ARBA" id="ARBA00022729"/>
    </source>
</evidence>